<dbReference type="Proteomes" id="UP000265509">
    <property type="component" value="Unassembled WGS sequence"/>
</dbReference>
<dbReference type="InterPro" id="IPR004360">
    <property type="entry name" value="Glyas_Fos-R_dOase_dom"/>
</dbReference>
<evidence type="ECO:0000313" key="3">
    <source>
        <dbReference type="Proteomes" id="UP000265509"/>
    </source>
</evidence>
<feature type="domain" description="VOC" evidence="1">
    <location>
        <begin position="1"/>
        <end position="122"/>
    </location>
</feature>
<dbReference type="Pfam" id="PF00903">
    <property type="entry name" value="Glyoxalase"/>
    <property type="match status" value="1"/>
</dbReference>
<dbReference type="InterPro" id="IPR037523">
    <property type="entry name" value="VOC_core"/>
</dbReference>
<dbReference type="PANTHER" id="PTHR35006:SF2">
    <property type="entry name" value="GLYOXALASE FAMILY PROTEIN (AFU_ORTHOLOGUE AFUA_5G14830)"/>
    <property type="match status" value="1"/>
</dbReference>
<dbReference type="SUPFAM" id="SSF54593">
    <property type="entry name" value="Glyoxalase/Bleomycin resistance protein/Dihydroxybiphenyl dioxygenase"/>
    <property type="match status" value="1"/>
</dbReference>
<protein>
    <submittedName>
        <fullName evidence="2">VOC family protein</fullName>
    </submittedName>
</protein>
<dbReference type="PROSITE" id="PS51819">
    <property type="entry name" value="VOC"/>
    <property type="match status" value="1"/>
</dbReference>
<gene>
    <name evidence="2" type="ORF">DWB85_08710</name>
</gene>
<dbReference type="PANTHER" id="PTHR35006">
    <property type="entry name" value="GLYOXALASE FAMILY PROTEIN (AFU_ORTHOLOGUE AFUA_5G14830)"/>
    <property type="match status" value="1"/>
</dbReference>
<proteinExistence type="predicted"/>
<keyword evidence="3" id="KW-1185">Reference proteome</keyword>
<dbReference type="CDD" id="cd07262">
    <property type="entry name" value="VOC_like"/>
    <property type="match status" value="1"/>
</dbReference>
<dbReference type="AlphaFoldDB" id="A0A3L7DXN7"/>
<sequence length="123" mass="13272">MIGYTTIGVRDMEQAKAFYTGLLADLGASLLMDMDRIAFIGTGMDAPMLSICIPYNEDDPQPGNGNMVAITAPSKDKVDELYARALSLGGSCEGEPGQRIPDMFYGAYVRDPDGNKLAFYVFG</sequence>
<evidence type="ECO:0000259" key="1">
    <source>
        <dbReference type="PROSITE" id="PS51819"/>
    </source>
</evidence>
<evidence type="ECO:0000313" key="2">
    <source>
        <dbReference type="EMBL" id="RLQ22347.1"/>
    </source>
</evidence>
<dbReference type="Gene3D" id="3.10.180.10">
    <property type="entry name" value="2,3-Dihydroxybiphenyl 1,2-Dioxygenase, domain 1"/>
    <property type="match status" value="1"/>
</dbReference>
<organism evidence="2 3">
    <name type="scientific">Seongchinamella sediminis</name>
    <dbReference type="NCBI Taxonomy" id="2283635"/>
    <lineage>
        <taxon>Bacteria</taxon>
        <taxon>Pseudomonadati</taxon>
        <taxon>Pseudomonadota</taxon>
        <taxon>Gammaproteobacteria</taxon>
        <taxon>Cellvibrionales</taxon>
        <taxon>Halieaceae</taxon>
        <taxon>Seongchinamella</taxon>
    </lineage>
</organism>
<comment type="caution">
    <text evidence="2">The sequence shown here is derived from an EMBL/GenBank/DDBJ whole genome shotgun (WGS) entry which is preliminary data.</text>
</comment>
<reference evidence="2 3" key="1">
    <citation type="submission" date="2018-07" db="EMBL/GenBank/DDBJ databases">
        <title>Halioglobus sp. genome submission.</title>
        <authorList>
            <person name="Ye M.-Q."/>
            <person name="Du Z.-J."/>
        </authorList>
    </citation>
    <scope>NUCLEOTIDE SEQUENCE [LARGE SCALE GENOMIC DNA]</scope>
    <source>
        <strain evidence="2 3">U0301</strain>
    </source>
</reference>
<dbReference type="RefSeq" id="WP_117953820.1">
    <property type="nucleotide sequence ID" value="NZ_QRAN01000007.1"/>
</dbReference>
<dbReference type="EMBL" id="QRAN01000007">
    <property type="protein sequence ID" value="RLQ22347.1"/>
    <property type="molecule type" value="Genomic_DNA"/>
</dbReference>
<name>A0A3L7DXN7_9GAMM</name>
<accession>A0A3L7DXN7</accession>
<dbReference type="InterPro" id="IPR029068">
    <property type="entry name" value="Glyas_Bleomycin-R_OHBP_Dase"/>
</dbReference>
<dbReference type="OrthoDB" id="9800438at2"/>